<dbReference type="RefSeq" id="WP_249293816.1">
    <property type="nucleotide sequence ID" value="NZ_JACRSV010000001.1"/>
</dbReference>
<dbReference type="InterPro" id="IPR036390">
    <property type="entry name" value="WH_DNA-bd_sf"/>
</dbReference>
<evidence type="ECO:0000259" key="6">
    <source>
        <dbReference type="PROSITE" id="PS51733"/>
    </source>
</evidence>
<organism evidence="7 8">
    <name type="scientific">Fumia xinanensis</name>
    <dbReference type="NCBI Taxonomy" id="2763659"/>
    <lineage>
        <taxon>Bacteria</taxon>
        <taxon>Bacillati</taxon>
        <taxon>Bacillota</taxon>
        <taxon>Clostridia</taxon>
        <taxon>Eubacteriales</taxon>
        <taxon>Oscillospiraceae</taxon>
        <taxon>Fumia</taxon>
    </lineage>
</organism>
<keyword evidence="5" id="KW-0678">Repressor</keyword>
<keyword evidence="2 5" id="KW-0547">Nucleotide-binding</keyword>
<dbReference type="PANTHER" id="PTHR12835">
    <property type="entry name" value="BIOTIN PROTEIN LIGASE"/>
    <property type="match status" value="1"/>
</dbReference>
<dbReference type="Pfam" id="PF03099">
    <property type="entry name" value="BPL_LplA_LipB"/>
    <property type="match status" value="1"/>
</dbReference>
<dbReference type="EMBL" id="JACRSV010000001">
    <property type="protein sequence ID" value="MBC8558918.1"/>
    <property type="molecule type" value="Genomic_DNA"/>
</dbReference>
<dbReference type="InterPro" id="IPR013196">
    <property type="entry name" value="HTH_11"/>
</dbReference>
<evidence type="ECO:0000256" key="5">
    <source>
        <dbReference type="HAMAP-Rule" id="MF_00978"/>
    </source>
</evidence>
<feature type="binding site" evidence="5">
    <location>
        <position position="114"/>
    </location>
    <ligand>
        <name>biotin</name>
        <dbReference type="ChEBI" id="CHEBI:57586"/>
    </ligand>
</feature>
<dbReference type="Gene3D" id="2.30.30.100">
    <property type="match status" value="1"/>
</dbReference>
<comment type="catalytic activity">
    <reaction evidence="5">
        <text>biotin + L-lysyl-[protein] + ATP = N(6)-biotinyl-L-lysyl-[protein] + AMP + diphosphate + H(+)</text>
        <dbReference type="Rhea" id="RHEA:11756"/>
        <dbReference type="Rhea" id="RHEA-COMP:9752"/>
        <dbReference type="Rhea" id="RHEA-COMP:10505"/>
        <dbReference type="ChEBI" id="CHEBI:15378"/>
        <dbReference type="ChEBI" id="CHEBI:29969"/>
        <dbReference type="ChEBI" id="CHEBI:30616"/>
        <dbReference type="ChEBI" id="CHEBI:33019"/>
        <dbReference type="ChEBI" id="CHEBI:57586"/>
        <dbReference type="ChEBI" id="CHEBI:83144"/>
        <dbReference type="ChEBI" id="CHEBI:456215"/>
        <dbReference type="EC" id="6.3.4.15"/>
    </reaction>
</comment>
<dbReference type="GO" id="GO:0016740">
    <property type="term" value="F:transferase activity"/>
    <property type="evidence" value="ECO:0007669"/>
    <property type="project" value="UniProtKB-ARBA"/>
</dbReference>
<dbReference type="InterPro" id="IPR030855">
    <property type="entry name" value="Bifunct_BirA"/>
</dbReference>
<dbReference type="InterPro" id="IPR003142">
    <property type="entry name" value="BPL_C"/>
</dbReference>
<dbReference type="Proteomes" id="UP000610760">
    <property type="component" value="Unassembled WGS sequence"/>
</dbReference>
<dbReference type="AlphaFoldDB" id="A0A926E3J6"/>
<comment type="similarity">
    <text evidence="5">Belongs to the biotin--protein ligase family.</text>
</comment>
<dbReference type="SUPFAM" id="SSF55681">
    <property type="entry name" value="Class II aaRS and biotin synthetases"/>
    <property type="match status" value="1"/>
</dbReference>
<accession>A0A926E3J6</accession>
<keyword evidence="1 5" id="KW-0436">Ligase</keyword>
<gene>
    <name evidence="5" type="primary">birA</name>
    <name evidence="7" type="ORF">H8710_02420</name>
</gene>
<evidence type="ECO:0000256" key="1">
    <source>
        <dbReference type="ARBA" id="ARBA00022598"/>
    </source>
</evidence>
<dbReference type="PANTHER" id="PTHR12835:SF5">
    <property type="entry name" value="BIOTIN--PROTEIN LIGASE"/>
    <property type="match status" value="1"/>
</dbReference>
<dbReference type="SUPFAM" id="SSF46785">
    <property type="entry name" value="Winged helix' DNA-binding domain"/>
    <property type="match status" value="1"/>
</dbReference>
<dbReference type="InterPro" id="IPR004143">
    <property type="entry name" value="BPL_LPL_catalytic"/>
</dbReference>
<feature type="binding site" evidence="5">
    <location>
        <position position="185"/>
    </location>
    <ligand>
        <name>biotin</name>
        <dbReference type="ChEBI" id="CHEBI:57586"/>
    </ligand>
</feature>
<comment type="caution">
    <text evidence="5">Lacks conserved residue(s) required for the propagation of feature annotation.</text>
</comment>
<dbReference type="GO" id="GO:0009249">
    <property type="term" value="P:protein lipoylation"/>
    <property type="evidence" value="ECO:0007669"/>
    <property type="project" value="UniProtKB-ARBA"/>
</dbReference>
<keyword evidence="5" id="KW-0805">Transcription regulation</keyword>
<dbReference type="GO" id="GO:0004077">
    <property type="term" value="F:biotin--[biotin carboxyl-carrier protein] ligase activity"/>
    <property type="evidence" value="ECO:0007669"/>
    <property type="project" value="UniProtKB-UniRule"/>
</dbReference>
<comment type="caution">
    <text evidence="7">The sequence shown here is derived from an EMBL/GenBank/DDBJ whole genome shotgun (WGS) entry which is preliminary data.</text>
</comment>
<evidence type="ECO:0000256" key="2">
    <source>
        <dbReference type="ARBA" id="ARBA00022741"/>
    </source>
</evidence>
<dbReference type="InterPro" id="IPR045864">
    <property type="entry name" value="aa-tRNA-synth_II/BPL/LPL"/>
</dbReference>
<dbReference type="Pfam" id="PF08279">
    <property type="entry name" value="HTH_11"/>
    <property type="match status" value="1"/>
</dbReference>
<proteinExistence type="inferred from homology"/>
<dbReference type="InterPro" id="IPR004408">
    <property type="entry name" value="Biotin_CoA_COase_ligase"/>
</dbReference>
<keyword evidence="5" id="KW-0804">Transcription</keyword>
<dbReference type="NCBIfam" id="TIGR00121">
    <property type="entry name" value="birA_ligase"/>
    <property type="match status" value="1"/>
</dbReference>
<dbReference type="PROSITE" id="PS51733">
    <property type="entry name" value="BPL_LPL_CATALYTIC"/>
    <property type="match status" value="1"/>
</dbReference>
<dbReference type="GO" id="GO:0005737">
    <property type="term" value="C:cytoplasm"/>
    <property type="evidence" value="ECO:0007669"/>
    <property type="project" value="TreeGrafter"/>
</dbReference>
<evidence type="ECO:0000256" key="4">
    <source>
        <dbReference type="ARBA" id="ARBA00023267"/>
    </source>
</evidence>
<feature type="DNA-binding region" description="H-T-H motif" evidence="5">
    <location>
        <begin position="20"/>
        <end position="39"/>
    </location>
</feature>
<evidence type="ECO:0000256" key="3">
    <source>
        <dbReference type="ARBA" id="ARBA00022840"/>
    </source>
</evidence>
<dbReference type="Gene3D" id="1.10.10.10">
    <property type="entry name" value="Winged helix-like DNA-binding domain superfamily/Winged helix DNA-binding domain"/>
    <property type="match status" value="1"/>
</dbReference>
<dbReference type="GO" id="GO:0005524">
    <property type="term" value="F:ATP binding"/>
    <property type="evidence" value="ECO:0007669"/>
    <property type="project" value="UniProtKB-UniRule"/>
</dbReference>
<keyword evidence="4 5" id="KW-0092">Biotin</keyword>
<reference evidence="7" key="1">
    <citation type="submission" date="2020-08" db="EMBL/GenBank/DDBJ databases">
        <title>Genome public.</title>
        <authorList>
            <person name="Liu C."/>
            <person name="Sun Q."/>
        </authorList>
    </citation>
    <scope>NUCLEOTIDE SEQUENCE</scope>
    <source>
        <strain evidence="7">NSJ-33</strain>
    </source>
</reference>
<protein>
    <recommendedName>
        <fullName evidence="5">Bifunctional ligase/repressor BirA</fullName>
    </recommendedName>
    <alternativeName>
        <fullName evidence="5">Biotin--[acetyl-CoA-carboxylase] ligase</fullName>
        <ecNumber evidence="5">6.3.4.15</ecNumber>
    </alternativeName>
    <alternativeName>
        <fullName evidence="5">Biotin--protein ligase</fullName>
    </alternativeName>
    <alternativeName>
        <fullName evidence="5">Biotin-[acetyl-CoA carboxylase] synthetase</fullName>
    </alternativeName>
</protein>
<dbReference type="InterPro" id="IPR008988">
    <property type="entry name" value="Transcriptional_repressor_C"/>
</dbReference>
<feature type="binding site" evidence="5">
    <location>
        <begin position="90"/>
        <end position="92"/>
    </location>
    <ligand>
        <name>biotin</name>
        <dbReference type="ChEBI" id="CHEBI:57586"/>
    </ligand>
</feature>
<sequence>MIKYTILEVLQKNQGKIVSGGELANTLGVSRTAVWKQIISLQNEGYQIESVPNKGYCFSTSDVYSAYEIERRLTTKIIGHPVIFLDEVDSTNNYAKTLGASNAQNGTAVVAARQTAGKGRLARKFESPEGCGVYLSIFLRPKLQVSDINCITLMTAVVVADTVEELCGLRPTIKWTNDVYLNGKKLCGILTECSIEGESGAVEYAVVGIGTNLGQTSVDFPEEIRNIATSVFQETGVRIAQADYAAALLKNFERYFYEQHFPENKASFLGQYRKDLFFLGQEVTVVGMTGQYTAVAMDIDEEGRLLVRTEDGRTKALNSGEISIRMKN</sequence>
<dbReference type="GO" id="GO:0006355">
    <property type="term" value="P:regulation of DNA-templated transcription"/>
    <property type="evidence" value="ECO:0007669"/>
    <property type="project" value="UniProtKB-UniRule"/>
</dbReference>
<dbReference type="SUPFAM" id="SSF50037">
    <property type="entry name" value="C-terminal domain of transcriptional repressors"/>
    <property type="match status" value="1"/>
</dbReference>
<dbReference type="InterPro" id="IPR036388">
    <property type="entry name" value="WH-like_DNA-bd_sf"/>
</dbReference>
<keyword evidence="5" id="KW-0238">DNA-binding</keyword>
<comment type="function">
    <text evidence="5">Acts both as a biotin--[acetyl-CoA-carboxylase] ligase and a repressor.</text>
</comment>
<dbReference type="CDD" id="cd16442">
    <property type="entry name" value="BPL"/>
    <property type="match status" value="1"/>
</dbReference>
<dbReference type="Pfam" id="PF02237">
    <property type="entry name" value="BPL_C"/>
    <property type="match status" value="1"/>
</dbReference>
<dbReference type="HAMAP" id="MF_00978">
    <property type="entry name" value="Bifunct_BirA"/>
    <property type="match status" value="1"/>
</dbReference>
<dbReference type="GO" id="GO:0003677">
    <property type="term" value="F:DNA binding"/>
    <property type="evidence" value="ECO:0007669"/>
    <property type="project" value="UniProtKB-UniRule"/>
</dbReference>
<dbReference type="EC" id="6.3.4.15" evidence="5"/>
<feature type="domain" description="BPL/LPL catalytic" evidence="6">
    <location>
        <begin position="67"/>
        <end position="260"/>
    </location>
</feature>
<keyword evidence="8" id="KW-1185">Reference proteome</keyword>
<keyword evidence="3 5" id="KW-0067">ATP-binding</keyword>
<dbReference type="Gene3D" id="3.30.930.10">
    <property type="entry name" value="Bira Bifunctional Protein, Domain 2"/>
    <property type="match status" value="1"/>
</dbReference>
<name>A0A926E3J6_9FIRM</name>
<evidence type="ECO:0000313" key="7">
    <source>
        <dbReference type="EMBL" id="MBC8558918.1"/>
    </source>
</evidence>
<evidence type="ECO:0000313" key="8">
    <source>
        <dbReference type="Proteomes" id="UP000610760"/>
    </source>
</evidence>